<feature type="signal peptide" evidence="1">
    <location>
        <begin position="1"/>
        <end position="22"/>
    </location>
</feature>
<proteinExistence type="predicted"/>
<evidence type="ECO:0000313" key="3">
    <source>
        <dbReference type="Proteomes" id="UP000001072"/>
    </source>
</evidence>
<dbReference type="VEuPathDB" id="FungiDB:MELLADRAFT_105889"/>
<dbReference type="GeneID" id="18922744"/>
<sequence length="160" mass="18134">MKLNFLGLFSLILMFDLSQQRAKDQIQCYDGPDPPPDPDCAGIYDQMVIYDIFKETGHLDHDEITYTRTKGQCTFIIETKNTERISLHYSDILNVFDWSKGTCAGKYGSVQLVRRTACPHCGGDETMYFRFEKAINPPPPPAYAPLPLPNPPPVPVYDDL</sequence>
<dbReference type="RefSeq" id="XP_007409367.1">
    <property type="nucleotide sequence ID" value="XM_007409305.1"/>
</dbReference>
<gene>
    <name evidence="2" type="ORF">MELLADRAFT_105889</name>
</gene>
<name>F4RJN4_MELLP</name>
<dbReference type="EMBL" id="GL883104">
    <property type="protein sequence ID" value="EGG07460.1"/>
    <property type="molecule type" value="Genomic_DNA"/>
</dbReference>
<keyword evidence="3" id="KW-1185">Reference proteome</keyword>
<dbReference type="HOGENOM" id="CLU_1652538_0_0_1"/>
<dbReference type="InParanoid" id="F4RJN4"/>
<protein>
    <submittedName>
        <fullName evidence="2">Secreted protein</fullName>
    </submittedName>
</protein>
<reference evidence="3" key="1">
    <citation type="journal article" date="2011" name="Proc. Natl. Acad. Sci. U.S.A.">
        <title>Obligate biotrophy features unraveled by the genomic analysis of rust fungi.</title>
        <authorList>
            <person name="Duplessis S."/>
            <person name="Cuomo C.A."/>
            <person name="Lin Y.-C."/>
            <person name="Aerts A."/>
            <person name="Tisserant E."/>
            <person name="Veneault-Fourrey C."/>
            <person name="Joly D.L."/>
            <person name="Hacquard S."/>
            <person name="Amselem J."/>
            <person name="Cantarel B.L."/>
            <person name="Chiu R."/>
            <person name="Coutinho P.M."/>
            <person name="Feau N."/>
            <person name="Field M."/>
            <person name="Frey P."/>
            <person name="Gelhaye E."/>
            <person name="Goldberg J."/>
            <person name="Grabherr M.G."/>
            <person name="Kodira C.D."/>
            <person name="Kohler A."/>
            <person name="Kuees U."/>
            <person name="Lindquist E.A."/>
            <person name="Lucas S.M."/>
            <person name="Mago R."/>
            <person name="Mauceli E."/>
            <person name="Morin E."/>
            <person name="Murat C."/>
            <person name="Pangilinan J.L."/>
            <person name="Park R."/>
            <person name="Pearson M."/>
            <person name="Quesneville H."/>
            <person name="Rouhier N."/>
            <person name="Sakthikumar S."/>
            <person name="Salamov A.A."/>
            <person name="Schmutz J."/>
            <person name="Selles B."/>
            <person name="Shapiro H."/>
            <person name="Tanguay P."/>
            <person name="Tuskan G.A."/>
            <person name="Henrissat B."/>
            <person name="Van de Peer Y."/>
            <person name="Rouze P."/>
            <person name="Ellis J.G."/>
            <person name="Dodds P.N."/>
            <person name="Schein J.E."/>
            <person name="Zhong S."/>
            <person name="Hamelin R.C."/>
            <person name="Grigoriev I.V."/>
            <person name="Szabo L.J."/>
            <person name="Martin F."/>
        </authorList>
    </citation>
    <scope>NUCLEOTIDE SEQUENCE [LARGE SCALE GENOMIC DNA]</scope>
    <source>
        <strain evidence="3">98AG31 / pathotype 3-4-7</strain>
    </source>
</reference>
<feature type="chain" id="PRO_5003321639" evidence="1">
    <location>
        <begin position="23"/>
        <end position="160"/>
    </location>
</feature>
<dbReference type="AlphaFoldDB" id="F4RJN4"/>
<dbReference type="OrthoDB" id="10355025at2759"/>
<dbReference type="KEGG" id="mlr:MELLADRAFT_105889"/>
<evidence type="ECO:0000313" key="2">
    <source>
        <dbReference type="EMBL" id="EGG07460.1"/>
    </source>
</evidence>
<keyword evidence="1" id="KW-0732">Signal</keyword>
<accession>F4RJN4</accession>
<evidence type="ECO:0000256" key="1">
    <source>
        <dbReference type="SAM" id="SignalP"/>
    </source>
</evidence>
<dbReference type="Proteomes" id="UP000001072">
    <property type="component" value="Unassembled WGS sequence"/>
</dbReference>
<organism evidence="3">
    <name type="scientific">Melampsora larici-populina (strain 98AG31 / pathotype 3-4-7)</name>
    <name type="common">Poplar leaf rust fungus</name>
    <dbReference type="NCBI Taxonomy" id="747676"/>
    <lineage>
        <taxon>Eukaryota</taxon>
        <taxon>Fungi</taxon>
        <taxon>Dikarya</taxon>
        <taxon>Basidiomycota</taxon>
        <taxon>Pucciniomycotina</taxon>
        <taxon>Pucciniomycetes</taxon>
        <taxon>Pucciniales</taxon>
        <taxon>Melampsoraceae</taxon>
        <taxon>Melampsora</taxon>
    </lineage>
</organism>